<name>A0AAP2RCX0_9EURY</name>
<dbReference type="PIRSF" id="PIRSF005928">
    <property type="entry name" value="Nucleotidltrnsf"/>
    <property type="match status" value="1"/>
</dbReference>
<dbReference type="InterPro" id="IPR043519">
    <property type="entry name" value="NT_sf"/>
</dbReference>
<gene>
    <name evidence="2" type="ORF">CUJ83_06115</name>
</gene>
<dbReference type="GO" id="GO:0016779">
    <property type="term" value="F:nucleotidyltransferase activity"/>
    <property type="evidence" value="ECO:0007669"/>
    <property type="project" value="InterPro"/>
</dbReference>
<evidence type="ECO:0000259" key="1">
    <source>
        <dbReference type="Pfam" id="PF01909"/>
    </source>
</evidence>
<dbReference type="InterPro" id="IPR009185">
    <property type="entry name" value="Nucleotidl_trans"/>
</dbReference>
<evidence type="ECO:0000313" key="2">
    <source>
        <dbReference type="EMBL" id="MCD1294576.1"/>
    </source>
</evidence>
<dbReference type="SUPFAM" id="SSF81301">
    <property type="entry name" value="Nucleotidyltransferase"/>
    <property type="match status" value="1"/>
</dbReference>
<dbReference type="Pfam" id="PF01909">
    <property type="entry name" value="NTP_transf_2"/>
    <property type="match status" value="1"/>
</dbReference>
<protein>
    <submittedName>
        <fullName evidence="2">Nucleotidyltransferase</fullName>
    </submittedName>
</protein>
<dbReference type="AlphaFoldDB" id="A0AAP2RCX0"/>
<dbReference type="Gene3D" id="3.30.460.10">
    <property type="entry name" value="Beta Polymerase, domain 2"/>
    <property type="match status" value="1"/>
</dbReference>
<evidence type="ECO:0000313" key="3">
    <source>
        <dbReference type="Proteomes" id="UP001320159"/>
    </source>
</evidence>
<dbReference type="EMBL" id="PGCK01000004">
    <property type="protein sequence ID" value="MCD1294576.1"/>
    <property type="molecule type" value="Genomic_DNA"/>
</dbReference>
<feature type="domain" description="Polymerase nucleotidyl transferase" evidence="1">
    <location>
        <begin position="31"/>
        <end position="66"/>
    </location>
</feature>
<sequence length="235" mass="26501">MRRKTAEMGPRKEVVYGEDVWENLKHLRAKAAEVLTSLKKFDIDGVVFGSVARGDVKPTSDIDIFIPQVISSMRAGLALEGYFILGRSIVQATPRALIKSHIELEDNITVTFPLITPRESEIEFYLFGGEIDLQGILKEKRVCGVDKRLMFIEPTPEGHIETPLSDMSPGLVAKKLGVSQKIVEERMRVLERRADIGRTGIYMERPLAPDESVEQVFQEMLDSDPAMRRRAQSNM</sequence>
<accession>A0AAP2RCX0</accession>
<reference evidence="2 3" key="1">
    <citation type="submission" date="2017-11" db="EMBL/GenBank/DDBJ databases">
        <title>Isolation and Characterization of Family Methanocellaceae Species from Potential Methane Hydrate Area Offshore Southwestern Taiwan.</title>
        <authorList>
            <person name="Zhang W.-L."/>
            <person name="Chen W.-C."/>
            <person name="Lai M.-C."/>
            <person name="Chen S.-C."/>
        </authorList>
    </citation>
    <scope>NUCLEOTIDE SEQUENCE [LARGE SCALE GENOMIC DNA]</scope>
    <source>
        <strain evidence="2 3">CWC-04</strain>
    </source>
</reference>
<proteinExistence type="predicted"/>
<organism evidence="2 3">
    <name type="scientific">Methanooceanicella nereidis</name>
    <dbReference type="NCBI Taxonomy" id="2052831"/>
    <lineage>
        <taxon>Archaea</taxon>
        <taxon>Methanobacteriati</taxon>
        <taxon>Methanobacteriota</taxon>
        <taxon>Stenosarchaea group</taxon>
        <taxon>Methanomicrobia</taxon>
        <taxon>Methanocellales</taxon>
        <taxon>Methanocellaceae</taxon>
        <taxon>Methanooceanicella</taxon>
    </lineage>
</organism>
<dbReference type="Proteomes" id="UP001320159">
    <property type="component" value="Unassembled WGS sequence"/>
</dbReference>
<dbReference type="RefSeq" id="WP_230741408.1">
    <property type="nucleotide sequence ID" value="NZ_PGCK01000004.1"/>
</dbReference>
<dbReference type="InterPro" id="IPR002934">
    <property type="entry name" value="Polymerase_NTP_transf_dom"/>
</dbReference>
<dbReference type="CDD" id="cd05403">
    <property type="entry name" value="NT_KNTase_like"/>
    <property type="match status" value="1"/>
</dbReference>
<keyword evidence="3" id="KW-1185">Reference proteome</keyword>
<comment type="caution">
    <text evidence="2">The sequence shown here is derived from an EMBL/GenBank/DDBJ whole genome shotgun (WGS) entry which is preliminary data.</text>
</comment>